<reference evidence="2 3" key="1">
    <citation type="submission" date="2019-02" db="EMBL/GenBank/DDBJ databases">
        <title>Kribbella capetownensis sp. nov. and Kribbella speibonae sp. nov., isolated from soil.</title>
        <authorList>
            <person name="Curtis S.M."/>
            <person name="Norton I."/>
            <person name="Everest G.J."/>
            <person name="Meyers P.R."/>
        </authorList>
    </citation>
    <scope>NUCLEOTIDE SEQUENCE [LARGE SCALE GENOMIC DNA]</scope>
    <source>
        <strain evidence="2 3">KCTC 29219</strain>
    </source>
</reference>
<dbReference type="PANTHER" id="PTHR46438:SF11">
    <property type="entry name" value="LIPASE-RELATED"/>
    <property type="match status" value="1"/>
</dbReference>
<proteinExistence type="predicted"/>
<keyword evidence="2" id="KW-0378">Hydrolase</keyword>
<sequence>MIESFHEFDVPVPGAAIHGSRGGDGPPLLLLHGFPESHVMWHRIAPVLAREFSVVATDLNGFGDSTSSGNQSMRELARLQVEAMKQLRCPTLVLWEQDGSVGRWYGDPIDIWRNWADDVTGGPVASGHFLPEEAPEETLAWLLPFLHGS</sequence>
<keyword evidence="3" id="KW-1185">Reference proteome</keyword>
<dbReference type="InterPro" id="IPR000073">
    <property type="entry name" value="AB_hydrolase_1"/>
</dbReference>
<dbReference type="InterPro" id="IPR029058">
    <property type="entry name" value="AB_hydrolase_fold"/>
</dbReference>
<dbReference type="EMBL" id="SJJZ01000001">
    <property type="protein sequence ID" value="TCC11317.1"/>
    <property type="molecule type" value="Genomic_DNA"/>
</dbReference>
<dbReference type="Proteomes" id="UP000292346">
    <property type="component" value="Unassembled WGS sequence"/>
</dbReference>
<organism evidence="2 3">
    <name type="scientific">Kribbella soli</name>
    <dbReference type="NCBI Taxonomy" id="1124743"/>
    <lineage>
        <taxon>Bacteria</taxon>
        <taxon>Bacillati</taxon>
        <taxon>Actinomycetota</taxon>
        <taxon>Actinomycetes</taxon>
        <taxon>Propionibacteriales</taxon>
        <taxon>Kribbellaceae</taxon>
        <taxon>Kribbella</taxon>
    </lineage>
</organism>
<feature type="domain" description="AB hydrolase-1" evidence="1">
    <location>
        <begin position="26"/>
        <end position="86"/>
    </location>
</feature>
<dbReference type="Pfam" id="PF00561">
    <property type="entry name" value="Abhydrolase_1"/>
    <property type="match status" value="1"/>
</dbReference>
<evidence type="ECO:0000259" key="1">
    <source>
        <dbReference type="Pfam" id="PF00561"/>
    </source>
</evidence>
<dbReference type="SUPFAM" id="SSF53474">
    <property type="entry name" value="alpha/beta-Hydrolases"/>
    <property type="match status" value="2"/>
</dbReference>
<dbReference type="OrthoDB" id="9812774at2"/>
<dbReference type="RefSeq" id="WP_131335850.1">
    <property type="nucleotide sequence ID" value="NZ_SJJZ01000001.1"/>
</dbReference>
<dbReference type="PANTHER" id="PTHR46438">
    <property type="entry name" value="ALPHA/BETA-HYDROLASES SUPERFAMILY PROTEIN"/>
    <property type="match status" value="1"/>
</dbReference>
<evidence type="ECO:0000313" key="3">
    <source>
        <dbReference type="Proteomes" id="UP000292346"/>
    </source>
</evidence>
<gene>
    <name evidence="2" type="ORF">E0H45_08565</name>
</gene>
<evidence type="ECO:0000313" key="2">
    <source>
        <dbReference type="EMBL" id="TCC11317.1"/>
    </source>
</evidence>
<accession>A0A4R0HIX1</accession>
<dbReference type="Gene3D" id="3.40.50.1820">
    <property type="entry name" value="alpha/beta hydrolase"/>
    <property type="match status" value="2"/>
</dbReference>
<dbReference type="AlphaFoldDB" id="A0A4R0HIX1"/>
<protein>
    <submittedName>
        <fullName evidence="2">Alpha/beta fold hydrolase</fullName>
    </submittedName>
</protein>
<name>A0A4R0HIX1_9ACTN</name>
<dbReference type="GO" id="GO:0016787">
    <property type="term" value="F:hydrolase activity"/>
    <property type="evidence" value="ECO:0007669"/>
    <property type="project" value="UniProtKB-KW"/>
</dbReference>
<comment type="caution">
    <text evidence="2">The sequence shown here is derived from an EMBL/GenBank/DDBJ whole genome shotgun (WGS) entry which is preliminary data.</text>
</comment>